<evidence type="ECO:0000259" key="2">
    <source>
        <dbReference type="PROSITE" id="PS50943"/>
    </source>
</evidence>
<protein>
    <submittedName>
        <fullName evidence="3">DNA-binding XRE family transcriptional regulator</fullName>
    </submittedName>
</protein>
<dbReference type="Gene3D" id="1.10.260.40">
    <property type="entry name" value="lambda repressor-like DNA-binding domains"/>
    <property type="match status" value="1"/>
</dbReference>
<organism evidence="3 4">
    <name type="scientific">Tenacibaculum vairaonense</name>
    <dbReference type="NCBI Taxonomy" id="3137860"/>
    <lineage>
        <taxon>Bacteria</taxon>
        <taxon>Pseudomonadati</taxon>
        <taxon>Bacteroidota</taxon>
        <taxon>Flavobacteriia</taxon>
        <taxon>Flavobacteriales</taxon>
        <taxon>Flavobacteriaceae</taxon>
        <taxon>Tenacibaculum</taxon>
    </lineage>
</organism>
<dbReference type="InterPro" id="IPR001387">
    <property type="entry name" value="Cro/C1-type_HTH"/>
</dbReference>
<sequence>MRIKKLRAKNKETQSDLAELLGVSLRTVQNYEKGSVTIPNEKLKLLAKHYSISVSEIFLDKDEIVTDLDSVDKSLISDYIVRNWDDMMKDNLFAANFKAKAGEWAISIKKSENSK</sequence>
<comment type="caution">
    <text evidence="3">The sequence shown here is derived from an EMBL/GenBank/DDBJ whole genome shotgun (WGS) entry which is preliminary data.</text>
</comment>
<dbReference type="PANTHER" id="PTHR46558">
    <property type="entry name" value="TRACRIPTIONAL REGULATORY PROTEIN-RELATED-RELATED"/>
    <property type="match status" value="1"/>
</dbReference>
<evidence type="ECO:0000313" key="3">
    <source>
        <dbReference type="EMBL" id="CAL2106728.1"/>
    </source>
</evidence>
<evidence type="ECO:0000313" key="4">
    <source>
        <dbReference type="Proteomes" id="UP001497602"/>
    </source>
</evidence>
<gene>
    <name evidence="3" type="ORF">T190115A13A_20008</name>
</gene>
<dbReference type="PANTHER" id="PTHR46558:SF4">
    <property type="entry name" value="DNA-BIDING PHAGE PROTEIN"/>
    <property type="match status" value="1"/>
</dbReference>
<reference evidence="3 4" key="1">
    <citation type="submission" date="2024-05" db="EMBL/GenBank/DDBJ databases">
        <authorList>
            <person name="Duchaud E."/>
        </authorList>
    </citation>
    <scope>NUCLEOTIDE SEQUENCE [LARGE SCALE GENOMIC DNA]</scope>
    <source>
        <strain evidence="3">Ena-SAMPLE-TAB-13-05-2024-13:56:06:370-140305</strain>
    </source>
</reference>
<keyword evidence="1 3" id="KW-0238">DNA-binding</keyword>
<proteinExistence type="predicted"/>
<dbReference type="SUPFAM" id="SSF47413">
    <property type="entry name" value="lambda repressor-like DNA-binding domains"/>
    <property type="match status" value="1"/>
</dbReference>
<dbReference type="RefSeq" id="WP_348738478.1">
    <property type="nucleotide sequence ID" value="NZ_CAXJRC010000022.1"/>
</dbReference>
<keyword evidence="4" id="KW-1185">Reference proteome</keyword>
<dbReference type="GO" id="GO:0003677">
    <property type="term" value="F:DNA binding"/>
    <property type="evidence" value="ECO:0007669"/>
    <property type="project" value="UniProtKB-KW"/>
</dbReference>
<dbReference type="InterPro" id="IPR010982">
    <property type="entry name" value="Lambda_DNA-bd_dom_sf"/>
</dbReference>
<name>A0ABM9PM77_9FLAO</name>
<feature type="domain" description="HTH cro/C1-type" evidence="2">
    <location>
        <begin position="3"/>
        <end position="57"/>
    </location>
</feature>
<dbReference type="PROSITE" id="PS50943">
    <property type="entry name" value="HTH_CROC1"/>
    <property type="match status" value="1"/>
</dbReference>
<dbReference type="EMBL" id="CAXJRC010000022">
    <property type="protein sequence ID" value="CAL2106728.1"/>
    <property type="molecule type" value="Genomic_DNA"/>
</dbReference>
<dbReference type="SMART" id="SM00530">
    <property type="entry name" value="HTH_XRE"/>
    <property type="match status" value="1"/>
</dbReference>
<evidence type="ECO:0000256" key="1">
    <source>
        <dbReference type="ARBA" id="ARBA00023125"/>
    </source>
</evidence>
<dbReference type="Pfam" id="PF01381">
    <property type="entry name" value="HTH_3"/>
    <property type="match status" value="1"/>
</dbReference>
<accession>A0ABM9PM77</accession>
<dbReference type="Proteomes" id="UP001497602">
    <property type="component" value="Unassembled WGS sequence"/>
</dbReference>
<dbReference type="CDD" id="cd00093">
    <property type="entry name" value="HTH_XRE"/>
    <property type="match status" value="1"/>
</dbReference>